<evidence type="ECO:0000256" key="5">
    <source>
        <dbReference type="ARBA" id="ARBA00023167"/>
    </source>
</evidence>
<dbReference type="OrthoDB" id="10047078at2759"/>
<dbReference type="GO" id="GO:0009086">
    <property type="term" value="P:methionine biosynthetic process"/>
    <property type="evidence" value="ECO:0007669"/>
    <property type="project" value="UniProtKB-KW"/>
</dbReference>
<evidence type="ECO:0000256" key="6">
    <source>
        <dbReference type="ARBA" id="ARBA00051441"/>
    </source>
</evidence>
<proteinExistence type="inferred from homology"/>
<dbReference type="PANTHER" id="PTHR42699">
    <property type="match status" value="1"/>
</dbReference>
<comment type="function">
    <text evidence="7">Catalyzes the formation of L-cystathionine from O-succinyl-L-homoserine (OSHS) and L-cysteine, via a gamma-replacement reaction. In the absence of thiol, catalyzes gamma-elimination to form 2-oxobutanoate, succinate and ammonia.</text>
</comment>
<name>A0A8H3FND3_9LECA</name>
<comment type="catalytic activity">
    <reaction evidence="6">
        <text>O-succinyl-L-homoserine + L-cysteine = L,L-cystathionine + succinate + H(+)</text>
        <dbReference type="Rhea" id="RHEA:20397"/>
        <dbReference type="ChEBI" id="CHEBI:15378"/>
        <dbReference type="ChEBI" id="CHEBI:30031"/>
        <dbReference type="ChEBI" id="CHEBI:35235"/>
        <dbReference type="ChEBI" id="CHEBI:57661"/>
        <dbReference type="ChEBI" id="CHEBI:58161"/>
        <dbReference type="EC" id="2.5.1.48"/>
    </reaction>
</comment>
<dbReference type="GO" id="GO:0003962">
    <property type="term" value="F:cystathionine gamma-synthase activity"/>
    <property type="evidence" value="ECO:0007669"/>
    <property type="project" value="UniProtKB-EC"/>
</dbReference>
<dbReference type="Pfam" id="PF01053">
    <property type="entry name" value="Cys_Met_Meta_PP"/>
    <property type="match status" value="1"/>
</dbReference>
<keyword evidence="2" id="KW-0028">Amino-acid biosynthesis</keyword>
<dbReference type="GO" id="GO:0030170">
    <property type="term" value="F:pyridoxal phosphate binding"/>
    <property type="evidence" value="ECO:0007669"/>
    <property type="project" value="InterPro"/>
</dbReference>
<reference evidence="12" key="1">
    <citation type="submission" date="2021-03" db="EMBL/GenBank/DDBJ databases">
        <authorList>
            <person name="Tagirdzhanova G."/>
        </authorList>
    </citation>
    <scope>NUCLEOTIDE SEQUENCE</scope>
</reference>
<keyword evidence="4" id="KW-0663">Pyridoxal phosphate</keyword>
<dbReference type="FunFam" id="3.40.640.10:FF:000111">
    <property type="entry name" value="Cystathionine gamma-synthase"/>
    <property type="match status" value="1"/>
</dbReference>
<dbReference type="EMBL" id="CAJPDR010000237">
    <property type="protein sequence ID" value="CAF9927781.1"/>
    <property type="molecule type" value="Genomic_DNA"/>
</dbReference>
<dbReference type="InterPro" id="IPR051750">
    <property type="entry name" value="Trans-sulfuration_enzymes"/>
</dbReference>
<sequence length="619" mass="69017">MLSYEVGESVPPHTAHALSVSLPTWKANVGYEEGEDWVLSKMKTGYPRFFIHKTIEAFAEAIVQRHGTPTEEAFLFPSHAVSARCVQFLRDQIPSLPARSVRIVDLYPNAALPNSAGNSNGTFTKPIISAILFPRDHAKVAKTFWQHSGDGISSRRAEYCHKAFIDGRLASKQVSCEKINGPGFVSPSKGPRRYQKRDSLELSSHKTIDVTGGFEGEDSVQFVEERFGRNLDLSLAAKAKLAIRRRIAGALTANVDLHEALQMPKPPTRKAQVEGFSEDDVYLHPCGMSSIFNTHRTMMACRGPRKSISYGQELLISLEDCSNLTGYSFPYIDTLKVLEKWGPGCLFYGHGSSADLDDLERRCEAGEKYLALFCEFPGNPLLISPDLCRIRSLADRYDFAVVVDETIGNFINVNVLPYADVVVSSLTKVFTGECNVMGGSFVLNPRSRYYAELKEVMEQDYEDNYWPEDAIYMERNSRDFISRIDRINRNAEGICDKLKAAPIVKEVYYPKYSATRKFYDQYRNAGKGYGGLLSVTFRTTEQAVTFFDKLETAKGPSLGTNFTLSSPYVILAHYGELEWTAQFGVEADLIRISVGLEDSADLVSRIERALVAASKTAGV</sequence>
<dbReference type="InterPro" id="IPR000277">
    <property type="entry name" value="Cys/Met-Metab_PyrdxlP-dep_enz"/>
</dbReference>
<keyword evidence="5" id="KW-0486">Methionine biosynthesis</keyword>
<dbReference type="GO" id="GO:0019346">
    <property type="term" value="P:transsulfuration"/>
    <property type="evidence" value="ECO:0007669"/>
    <property type="project" value="InterPro"/>
</dbReference>
<evidence type="ECO:0000256" key="1">
    <source>
        <dbReference type="ARBA" id="ARBA00001933"/>
    </source>
</evidence>
<keyword evidence="3" id="KW-0808">Transferase</keyword>
<evidence type="ECO:0000256" key="8">
    <source>
        <dbReference type="ARBA" id="ARBA00060510"/>
    </source>
</evidence>
<comment type="pathway">
    <text evidence="8">Amino-acid biosynthesis; L-methionine biosynthesis via de novo pathway; L-cystathionine from O-succinyl-L-homoserine: step 1/1.</text>
</comment>
<comment type="caution">
    <text evidence="12">The sequence shown here is derived from an EMBL/GenBank/DDBJ whole genome shotgun (WGS) entry which is preliminary data.</text>
</comment>
<dbReference type="PANTHER" id="PTHR42699:SF1">
    <property type="entry name" value="CYSTATHIONINE GAMMA-SYNTHASE-RELATED"/>
    <property type="match status" value="1"/>
</dbReference>
<comment type="cofactor">
    <cofactor evidence="1">
        <name>pyridoxal 5'-phosphate</name>
        <dbReference type="ChEBI" id="CHEBI:597326"/>
    </cofactor>
</comment>
<accession>A0A8H3FND3</accession>
<evidence type="ECO:0000256" key="10">
    <source>
        <dbReference type="ARBA" id="ARBA00066530"/>
    </source>
</evidence>
<dbReference type="InterPro" id="IPR015421">
    <property type="entry name" value="PyrdxlP-dep_Trfase_major"/>
</dbReference>
<organism evidence="12 13">
    <name type="scientific">Alectoria fallacina</name>
    <dbReference type="NCBI Taxonomy" id="1903189"/>
    <lineage>
        <taxon>Eukaryota</taxon>
        <taxon>Fungi</taxon>
        <taxon>Dikarya</taxon>
        <taxon>Ascomycota</taxon>
        <taxon>Pezizomycotina</taxon>
        <taxon>Lecanoromycetes</taxon>
        <taxon>OSLEUM clade</taxon>
        <taxon>Lecanoromycetidae</taxon>
        <taxon>Lecanorales</taxon>
        <taxon>Lecanorineae</taxon>
        <taxon>Parmeliaceae</taxon>
        <taxon>Alectoria</taxon>
    </lineage>
</organism>
<protein>
    <recommendedName>
        <fullName evidence="10">cystathionine gamma-synthase</fullName>
        <ecNumber evidence="10">2.5.1.48</ecNumber>
    </recommendedName>
    <alternativeName>
        <fullName evidence="11">O-succinylhomoserine (thiol)-lyase</fullName>
    </alternativeName>
</protein>
<dbReference type="Gene3D" id="3.40.640.10">
    <property type="entry name" value="Type I PLP-dependent aspartate aminotransferase-like (Major domain)"/>
    <property type="match status" value="1"/>
</dbReference>
<dbReference type="Gene3D" id="3.90.1150.10">
    <property type="entry name" value="Aspartate Aminotransferase, domain 1"/>
    <property type="match status" value="1"/>
</dbReference>
<evidence type="ECO:0000256" key="7">
    <source>
        <dbReference type="ARBA" id="ARBA00058439"/>
    </source>
</evidence>
<evidence type="ECO:0000256" key="2">
    <source>
        <dbReference type="ARBA" id="ARBA00022605"/>
    </source>
</evidence>
<comment type="similarity">
    <text evidence="9">Belongs to the trans-sulfuration enzymes family. MET7 subfamily.</text>
</comment>
<dbReference type="EC" id="2.5.1.48" evidence="10"/>
<dbReference type="SUPFAM" id="SSF53383">
    <property type="entry name" value="PLP-dependent transferases"/>
    <property type="match status" value="1"/>
</dbReference>
<evidence type="ECO:0000256" key="11">
    <source>
        <dbReference type="ARBA" id="ARBA00083849"/>
    </source>
</evidence>
<dbReference type="InterPro" id="IPR015422">
    <property type="entry name" value="PyrdxlP-dep_Trfase_small"/>
</dbReference>
<dbReference type="Proteomes" id="UP000664203">
    <property type="component" value="Unassembled WGS sequence"/>
</dbReference>
<evidence type="ECO:0000256" key="4">
    <source>
        <dbReference type="ARBA" id="ARBA00022898"/>
    </source>
</evidence>
<dbReference type="AlphaFoldDB" id="A0A8H3FND3"/>
<dbReference type="InterPro" id="IPR015424">
    <property type="entry name" value="PyrdxlP-dep_Trfase"/>
</dbReference>
<evidence type="ECO:0000313" key="13">
    <source>
        <dbReference type="Proteomes" id="UP000664203"/>
    </source>
</evidence>
<evidence type="ECO:0000256" key="9">
    <source>
        <dbReference type="ARBA" id="ARBA00061376"/>
    </source>
</evidence>
<keyword evidence="13" id="KW-1185">Reference proteome</keyword>
<evidence type="ECO:0000256" key="3">
    <source>
        <dbReference type="ARBA" id="ARBA00022679"/>
    </source>
</evidence>
<gene>
    <name evidence="12" type="ORF">ALECFALPRED_003825</name>
</gene>
<dbReference type="FunFam" id="3.90.1150.10:FF:000063">
    <property type="entry name" value="Probable cystathionine gamma-synthase"/>
    <property type="match status" value="1"/>
</dbReference>
<evidence type="ECO:0000313" key="12">
    <source>
        <dbReference type="EMBL" id="CAF9927781.1"/>
    </source>
</evidence>